<dbReference type="PANTHER" id="PTHR46832:SF1">
    <property type="entry name" value="5'-METHYLTHIOADENOSINE_S-ADENOSYLHOMOCYSTEINE NUCLEOSIDASE"/>
    <property type="match status" value="1"/>
</dbReference>
<organism evidence="2 3">
    <name type="scientific">Dyella japonica DSM 16301</name>
    <dbReference type="NCBI Taxonomy" id="1440762"/>
    <lineage>
        <taxon>Bacteria</taxon>
        <taxon>Pseudomonadati</taxon>
        <taxon>Pseudomonadota</taxon>
        <taxon>Gammaproteobacteria</taxon>
        <taxon>Lysobacterales</taxon>
        <taxon>Rhodanobacteraceae</taxon>
        <taxon>Dyella</taxon>
    </lineage>
</organism>
<accession>A0A0G9HAY8</accession>
<dbReference type="GO" id="GO:0008930">
    <property type="term" value="F:methylthioadenosine nucleosidase activity"/>
    <property type="evidence" value="ECO:0007669"/>
    <property type="project" value="TreeGrafter"/>
</dbReference>
<dbReference type="InterPro" id="IPR035994">
    <property type="entry name" value="Nucleoside_phosphorylase_sf"/>
</dbReference>
<dbReference type="GO" id="GO:0008782">
    <property type="term" value="F:adenosylhomocysteine nucleosidase activity"/>
    <property type="evidence" value="ECO:0007669"/>
    <property type="project" value="TreeGrafter"/>
</dbReference>
<name>A0A0G9HAY8_9GAMM</name>
<dbReference type="AlphaFoldDB" id="A0A0G9HAY8"/>
<dbReference type="PANTHER" id="PTHR46832">
    <property type="entry name" value="5'-METHYLTHIOADENOSINE/S-ADENOSYLHOMOCYSTEINE NUCLEOSIDASE"/>
    <property type="match status" value="1"/>
</dbReference>
<evidence type="ECO:0000313" key="3">
    <source>
        <dbReference type="Proteomes" id="UP000035481"/>
    </source>
</evidence>
<gene>
    <name evidence="2" type="ORF">Y882_05330</name>
</gene>
<dbReference type="GO" id="GO:0005829">
    <property type="term" value="C:cytosol"/>
    <property type="evidence" value="ECO:0007669"/>
    <property type="project" value="TreeGrafter"/>
</dbReference>
<proteinExistence type="predicted"/>
<evidence type="ECO:0000313" key="2">
    <source>
        <dbReference type="EMBL" id="KLD64847.1"/>
    </source>
</evidence>
<protein>
    <submittedName>
        <fullName evidence="2">Purine and other phosphorylase-like protein, family 1</fullName>
    </submittedName>
</protein>
<dbReference type="OrthoDB" id="2374434at2"/>
<dbReference type="InterPro" id="IPR000845">
    <property type="entry name" value="Nucleoside_phosphorylase_d"/>
</dbReference>
<dbReference type="Gene3D" id="3.40.50.1580">
    <property type="entry name" value="Nucleoside phosphorylase domain"/>
    <property type="match status" value="1"/>
</dbReference>
<dbReference type="Proteomes" id="UP000035481">
    <property type="component" value="Unassembled WGS sequence"/>
</dbReference>
<evidence type="ECO:0000259" key="1">
    <source>
        <dbReference type="Pfam" id="PF01048"/>
    </source>
</evidence>
<dbReference type="EMBL" id="JPLA01000013">
    <property type="protein sequence ID" value="KLD64847.1"/>
    <property type="molecule type" value="Genomic_DNA"/>
</dbReference>
<dbReference type="SUPFAM" id="SSF53167">
    <property type="entry name" value="Purine and uridine phosphorylases"/>
    <property type="match status" value="1"/>
</dbReference>
<comment type="caution">
    <text evidence="2">The sequence shown here is derived from an EMBL/GenBank/DDBJ whole genome shotgun (WGS) entry which is preliminary data.</text>
</comment>
<dbReference type="Pfam" id="PF01048">
    <property type="entry name" value="PNP_UDP_1"/>
    <property type="match status" value="1"/>
</dbReference>
<dbReference type="STRING" id="1440762.Y882_05330"/>
<dbReference type="GO" id="GO:0009116">
    <property type="term" value="P:nucleoside metabolic process"/>
    <property type="evidence" value="ECO:0007669"/>
    <property type="project" value="InterPro"/>
</dbReference>
<reference evidence="2 3" key="1">
    <citation type="journal article" date="2015" name="Antonie Van Leeuwenhoek">
        <title>A phylogenomic and molecular marker based taxonomic framework for the order Xanthomonadales: proposal to transfer the families Algiphilaceae and Solimonadaceae to the order Nevskiales ord. nov. and to create a new family within the order Xanthomonadales, the family Rhodanobacteraceae fam. nov., containing the genus Rhodanobacter and its closest relatives.</title>
        <authorList>
            <person name="Naushad S."/>
            <person name="Adeolu M."/>
            <person name="Wong S."/>
            <person name="Sohail M."/>
            <person name="Schellhorn H.E."/>
            <person name="Gupta R.S."/>
        </authorList>
    </citation>
    <scope>NUCLEOTIDE SEQUENCE [LARGE SCALE GENOMIC DNA]</scope>
    <source>
        <strain evidence="2 3">DSM 16301</strain>
    </source>
</reference>
<dbReference type="PATRIC" id="fig|1440762.4.peg.410"/>
<sequence>MPGSVGIVTALASEARTLTRRRLRVRTALALEHGGALWLSGMGQEAARQAALGLIESGATALVSFGVAGGLAPGLRSGTLICPSCVLDERSHDYQPDPVWRASIIRRLATTQLPRADEGTLLSLPMPLLSVAEKGAMRERHQALAVDMESAAIAAVAGEYRIPFVVLRAIVDERDDNLPLELQAGIDAWGRPRLARLLVILLRHPHLLAELPGLVARMGKATRSLRLAADAAGLELGRNVPQPC</sequence>
<feature type="domain" description="Nucleoside phosphorylase" evidence="1">
    <location>
        <begin position="37"/>
        <end position="202"/>
    </location>
</feature>
<dbReference type="GO" id="GO:0019284">
    <property type="term" value="P:L-methionine salvage from S-adenosylmethionine"/>
    <property type="evidence" value="ECO:0007669"/>
    <property type="project" value="TreeGrafter"/>
</dbReference>